<dbReference type="Pfam" id="PF03004">
    <property type="entry name" value="Transposase_24"/>
    <property type="match status" value="1"/>
</dbReference>
<dbReference type="EMBL" id="SDMP01000013">
    <property type="protein sequence ID" value="RYR17735.1"/>
    <property type="molecule type" value="Genomic_DNA"/>
</dbReference>
<name>A0A444ZU37_ARAHY</name>
<reference evidence="2 3" key="1">
    <citation type="submission" date="2019-01" db="EMBL/GenBank/DDBJ databases">
        <title>Sequencing of cultivated peanut Arachis hypogaea provides insights into genome evolution and oil improvement.</title>
        <authorList>
            <person name="Chen X."/>
        </authorList>
    </citation>
    <scope>NUCLEOTIDE SEQUENCE [LARGE SCALE GENOMIC DNA]</scope>
    <source>
        <strain evidence="3">cv. Fuhuasheng</strain>
        <tissue evidence="2">Leaves</tissue>
    </source>
</reference>
<gene>
    <name evidence="2" type="ORF">Ahy_B03g062425</name>
</gene>
<organism evidence="2 3">
    <name type="scientific">Arachis hypogaea</name>
    <name type="common">Peanut</name>
    <dbReference type="NCBI Taxonomy" id="3818"/>
    <lineage>
        <taxon>Eukaryota</taxon>
        <taxon>Viridiplantae</taxon>
        <taxon>Streptophyta</taxon>
        <taxon>Embryophyta</taxon>
        <taxon>Tracheophyta</taxon>
        <taxon>Spermatophyta</taxon>
        <taxon>Magnoliopsida</taxon>
        <taxon>eudicotyledons</taxon>
        <taxon>Gunneridae</taxon>
        <taxon>Pentapetalae</taxon>
        <taxon>rosids</taxon>
        <taxon>fabids</taxon>
        <taxon>Fabales</taxon>
        <taxon>Fabaceae</taxon>
        <taxon>Papilionoideae</taxon>
        <taxon>50 kb inversion clade</taxon>
        <taxon>dalbergioids sensu lato</taxon>
        <taxon>Dalbergieae</taxon>
        <taxon>Pterocarpus clade</taxon>
        <taxon>Arachis</taxon>
    </lineage>
</organism>
<keyword evidence="3" id="KW-1185">Reference proteome</keyword>
<protein>
    <submittedName>
        <fullName evidence="2">Uncharacterized protein</fullName>
    </submittedName>
</protein>
<feature type="region of interest" description="Disordered" evidence="1">
    <location>
        <begin position="162"/>
        <end position="183"/>
    </location>
</feature>
<accession>A0A444ZU37</accession>
<evidence type="ECO:0000313" key="2">
    <source>
        <dbReference type="EMBL" id="RYR17735.1"/>
    </source>
</evidence>
<proteinExistence type="predicted"/>
<sequence>MVLRYLSLSPRGALSIFIGRCFSRELKIEGLKSNSNSSYDSDTWSLIGFTLSLWLETAPPYAHPGTAFSAPLNAGDATLQWSVDSLRRDMVRTLHCNNQHMSTCRHAADQATGRGHSHGRVSFGTFGTSGFSLSTPTTTVTPQIADLADQQFIMVPNPNYMPPSTATTPPPIAQHPATTSTPPPAMDTAALESSHISEVAADASPPPPIIRLNIWPNDSTRLIWLFAPNNNTCNQEMTNIIKLCTTIPGPAIRRFPLRPGSDGFRNGRCTLGGTQNTTSPSRRYSTIECIGGSSRCWMMFEINEGFRHRHLTKRANRALTKSSKYTGGTVTFMKTKARLSESLNSKTTLVETFKYTYTLKEIKETFADQQLTKSYTQRLEATTQQSQQGGEDATDGSAASFVNSNAVWHETASAPYKNRVYKMGSFFASSLHTST</sequence>
<dbReference type="Proteomes" id="UP000289738">
    <property type="component" value="Chromosome B03"/>
</dbReference>
<evidence type="ECO:0000256" key="1">
    <source>
        <dbReference type="SAM" id="MobiDB-lite"/>
    </source>
</evidence>
<evidence type="ECO:0000313" key="3">
    <source>
        <dbReference type="Proteomes" id="UP000289738"/>
    </source>
</evidence>
<dbReference type="AlphaFoldDB" id="A0A444ZU37"/>
<comment type="caution">
    <text evidence="2">The sequence shown here is derived from an EMBL/GenBank/DDBJ whole genome shotgun (WGS) entry which is preliminary data.</text>
</comment>
<dbReference type="InterPro" id="IPR004252">
    <property type="entry name" value="Probable_transposase_24"/>
</dbReference>